<sequence length="136" mass="15076">MTCRRDVVFPPDRHALYELHRYSPAIRSNGFLFVSGQVGSRKDGSPEPDLGAQVRLTFANLNAILAEAGCSFADVVDTTIFMVDPDSKFETIWEVAAEFWGEAPYPTVTAIGVTWLSGFDFEIKVIARLPHIAQNI</sequence>
<dbReference type="InterPro" id="IPR035959">
    <property type="entry name" value="RutC-like_sf"/>
</dbReference>
<dbReference type="Gene3D" id="3.30.1330.40">
    <property type="entry name" value="RutC-like"/>
    <property type="match status" value="1"/>
</dbReference>
<dbReference type="PANTHER" id="PTHR11803">
    <property type="entry name" value="2-IMINOBUTANOATE/2-IMINOPROPANOATE DEAMINASE RIDA"/>
    <property type="match status" value="1"/>
</dbReference>
<name>A0A6M8FG34_9GAMM</name>
<dbReference type="EMBL" id="CP053697">
    <property type="protein sequence ID" value="QKE62909.1"/>
    <property type="molecule type" value="Genomic_DNA"/>
</dbReference>
<keyword evidence="2" id="KW-1185">Reference proteome</keyword>
<accession>A0A6M8FG34</accession>
<protein>
    <submittedName>
        <fullName evidence="1">RidA family protein</fullName>
    </submittedName>
</protein>
<proteinExistence type="predicted"/>
<evidence type="ECO:0000313" key="2">
    <source>
        <dbReference type="Proteomes" id="UP000501379"/>
    </source>
</evidence>
<dbReference type="Proteomes" id="UP000501379">
    <property type="component" value="Chromosome"/>
</dbReference>
<reference evidence="1" key="1">
    <citation type="submission" date="2020-07" db="EMBL/GenBank/DDBJ databases">
        <title>Nitrate ammonifying Pseudomonas campi sp. nov. isolated from German agricultural grassland.</title>
        <authorList>
            <person name="Timsy T."/>
            <person name="Ulrich A."/>
            <person name="Spanner T."/>
            <person name="Foesel B."/>
            <person name="Kolb S."/>
            <person name="Horn M.A."/>
            <person name="Behrendt U."/>
        </authorList>
    </citation>
    <scope>NUCLEOTIDE SEQUENCE</scope>
    <source>
        <strain evidence="1">S1-A32-2</strain>
    </source>
</reference>
<dbReference type="SUPFAM" id="SSF55298">
    <property type="entry name" value="YjgF-like"/>
    <property type="match status" value="1"/>
</dbReference>
<dbReference type="PANTHER" id="PTHR11803:SF44">
    <property type="entry name" value="RUTC FAMILY PROTEIN YJGH"/>
    <property type="match status" value="1"/>
</dbReference>
<dbReference type="GO" id="GO:0019239">
    <property type="term" value="F:deaminase activity"/>
    <property type="evidence" value="ECO:0007669"/>
    <property type="project" value="TreeGrafter"/>
</dbReference>
<organism evidence="1 2">
    <name type="scientific">Aquipseudomonas campi</name>
    <dbReference type="NCBI Taxonomy" id="2731681"/>
    <lineage>
        <taxon>Bacteria</taxon>
        <taxon>Pseudomonadati</taxon>
        <taxon>Pseudomonadota</taxon>
        <taxon>Gammaproteobacteria</taxon>
        <taxon>Pseudomonadales</taxon>
        <taxon>Pseudomonadaceae</taxon>
        <taxon>Aquipseudomonas</taxon>
    </lineage>
</organism>
<dbReference type="RefSeq" id="WP_173205478.1">
    <property type="nucleotide sequence ID" value="NZ_CP053697.2"/>
</dbReference>
<dbReference type="KEGG" id="pcam:HNE05_05890"/>
<dbReference type="InterPro" id="IPR006175">
    <property type="entry name" value="YjgF/YER057c/UK114"/>
</dbReference>
<gene>
    <name evidence="1" type="ORF">HNE05_05890</name>
</gene>
<dbReference type="AlphaFoldDB" id="A0A6M8FG34"/>
<dbReference type="CDD" id="cd02198">
    <property type="entry name" value="YjgH_like"/>
    <property type="match status" value="1"/>
</dbReference>
<dbReference type="GO" id="GO:0005829">
    <property type="term" value="C:cytosol"/>
    <property type="evidence" value="ECO:0007669"/>
    <property type="project" value="TreeGrafter"/>
</dbReference>
<dbReference type="InterPro" id="IPR038743">
    <property type="entry name" value="YjgH-like"/>
</dbReference>
<evidence type="ECO:0000313" key="1">
    <source>
        <dbReference type="EMBL" id="QKE62909.1"/>
    </source>
</evidence>
<dbReference type="Pfam" id="PF01042">
    <property type="entry name" value="Ribonuc_L-PSP"/>
    <property type="match status" value="1"/>
</dbReference>